<dbReference type="PRINTS" id="PR00822">
    <property type="entry name" value="LIPOLIPASE"/>
</dbReference>
<evidence type="ECO:0000256" key="6">
    <source>
        <dbReference type="RuleBase" id="RU004262"/>
    </source>
</evidence>
<reference evidence="8" key="1">
    <citation type="submission" date="2025-08" db="UniProtKB">
        <authorList>
            <consortium name="Ensembl"/>
        </authorList>
    </citation>
    <scope>IDENTIFICATION</scope>
</reference>
<sequence length="453" mass="51625">SECEFLSMTILTDTETGERMKMSYKPKSVFRLYTDSNIDDTCRVELFKPYTLDACGFNSSHPLAIIIHGWSVDGMMENWISRLASALKSSEGSINVMIADWLTLAHQHYPIAVQNTRIVGQDIAHLLRWLEVRVNLGIQISLELWMQNLFPKGINTTILTLYMELIDFQLSPEDARFVDAIHTFTQERMGLSVGIKQLFAHFDFYPNGGSFQPGCQLHVQNIYAHLAQYGIMGFEQTVKCAHERTVHLFIDSLLNKDKQIMAYKCSDNTAFEKGYCLDCRKNRCDTLGYDIKKVRTGTSKRPFLKTRSHMPYKLFHYQIRIQFINQTDKIEPTLTVSLTGTTGRNPMWAKMWSMLKTMIPWAKSSRGPQLTVGKITVKAGETQRKTAFCPQTDDGMYIEPSQEKVTANISGYACNHASPRGNKTLRPLADTMGNRMPTQPCHSTAQHMPVFAW</sequence>
<dbReference type="InterPro" id="IPR013818">
    <property type="entry name" value="Lipase"/>
</dbReference>
<keyword evidence="3" id="KW-0964">Secreted</keyword>
<dbReference type="AlphaFoldDB" id="A0A671P564"/>
<dbReference type="PANTHER" id="PTHR11610">
    <property type="entry name" value="LIPASE"/>
    <property type="match status" value="1"/>
</dbReference>
<keyword evidence="9" id="KW-1185">Reference proteome</keyword>
<dbReference type="PANTHER" id="PTHR11610:SF2">
    <property type="entry name" value="HEPATIC TRIACYLGLYCEROL LIPASE"/>
    <property type="match status" value="1"/>
</dbReference>
<evidence type="ECO:0000256" key="3">
    <source>
        <dbReference type="ARBA" id="ARBA00022525"/>
    </source>
</evidence>
<dbReference type="Gene3D" id="3.40.50.1820">
    <property type="entry name" value="alpha/beta hydrolase"/>
    <property type="match status" value="2"/>
</dbReference>
<evidence type="ECO:0000313" key="9">
    <source>
        <dbReference type="Proteomes" id="UP000472260"/>
    </source>
</evidence>
<dbReference type="Ensembl" id="ENSSANT00000057275.1">
    <property type="protein sequence ID" value="ENSSANP00000053861.1"/>
    <property type="gene ID" value="ENSSANG00000026909.1"/>
</dbReference>
<keyword evidence="4" id="KW-0443">Lipid metabolism</keyword>
<dbReference type="GO" id="GO:0034185">
    <property type="term" value="F:apolipoprotein binding"/>
    <property type="evidence" value="ECO:0007669"/>
    <property type="project" value="TreeGrafter"/>
</dbReference>
<dbReference type="GO" id="GO:0005615">
    <property type="term" value="C:extracellular space"/>
    <property type="evidence" value="ECO:0007669"/>
    <property type="project" value="TreeGrafter"/>
</dbReference>
<evidence type="ECO:0000256" key="4">
    <source>
        <dbReference type="ARBA" id="ARBA00023098"/>
    </source>
</evidence>
<dbReference type="InterPro" id="IPR036392">
    <property type="entry name" value="PLAT/LH2_dom_sf"/>
</dbReference>
<dbReference type="PRINTS" id="PR00821">
    <property type="entry name" value="TAGLIPASE"/>
</dbReference>
<dbReference type="PIRSF" id="PIRSF000865">
    <property type="entry name" value="Lipoprotein_lipase_LIPH"/>
    <property type="match status" value="1"/>
</dbReference>
<evidence type="ECO:0000313" key="8">
    <source>
        <dbReference type="Ensembl" id="ENSSANP00000053861.1"/>
    </source>
</evidence>
<dbReference type="Proteomes" id="UP000472260">
    <property type="component" value="Unassembled WGS sequence"/>
</dbReference>
<dbReference type="InterPro" id="IPR000734">
    <property type="entry name" value="TAG_lipase"/>
</dbReference>
<evidence type="ECO:0000256" key="1">
    <source>
        <dbReference type="ARBA" id="ARBA00004613"/>
    </source>
</evidence>
<feature type="domain" description="Lipase" evidence="7">
    <location>
        <begin position="169"/>
        <end position="312"/>
    </location>
</feature>
<comment type="subcellular location">
    <subcellularLocation>
        <location evidence="1">Secreted</location>
    </subcellularLocation>
</comment>
<evidence type="ECO:0000256" key="2">
    <source>
        <dbReference type="ARBA" id="ARBA00010701"/>
    </source>
</evidence>
<comment type="similarity">
    <text evidence="2 6">Belongs to the AB hydrolase superfamily. Lipase family.</text>
</comment>
<name>A0A671P564_9TELE</name>
<feature type="domain" description="Lipase" evidence="7">
    <location>
        <begin position="21"/>
        <end position="135"/>
    </location>
</feature>
<evidence type="ECO:0000259" key="7">
    <source>
        <dbReference type="Pfam" id="PF00151"/>
    </source>
</evidence>
<keyword evidence="5" id="KW-0106">Calcium</keyword>
<dbReference type="GO" id="GO:0016042">
    <property type="term" value="P:lipid catabolic process"/>
    <property type="evidence" value="ECO:0007669"/>
    <property type="project" value="TreeGrafter"/>
</dbReference>
<dbReference type="InterPro" id="IPR016272">
    <property type="entry name" value="Lipase_LIPH"/>
</dbReference>
<accession>A0A671P564</accession>
<dbReference type="SUPFAM" id="SSF49723">
    <property type="entry name" value="Lipase/lipooxygenase domain (PLAT/LH2 domain)"/>
    <property type="match status" value="1"/>
</dbReference>
<dbReference type="InterPro" id="IPR002330">
    <property type="entry name" value="Lipo_Lipase"/>
</dbReference>
<evidence type="ECO:0000256" key="5">
    <source>
        <dbReference type="PIRSR" id="PIRSR000865-2"/>
    </source>
</evidence>
<dbReference type="SUPFAM" id="SSF53474">
    <property type="entry name" value="alpha/beta-Hydrolases"/>
    <property type="match status" value="1"/>
</dbReference>
<proteinExistence type="inferred from homology"/>
<keyword evidence="5" id="KW-0479">Metal-binding</keyword>
<dbReference type="GO" id="GO:0004465">
    <property type="term" value="F:lipoprotein lipase activity"/>
    <property type="evidence" value="ECO:0007669"/>
    <property type="project" value="InterPro"/>
</dbReference>
<dbReference type="InterPro" id="IPR029058">
    <property type="entry name" value="AB_hydrolase_fold"/>
</dbReference>
<protein>
    <submittedName>
        <fullName evidence="8">Lipase, hepatic a</fullName>
    </submittedName>
</protein>
<reference evidence="8" key="2">
    <citation type="submission" date="2025-09" db="UniProtKB">
        <authorList>
            <consortium name="Ensembl"/>
        </authorList>
    </citation>
    <scope>IDENTIFICATION</scope>
</reference>
<dbReference type="Pfam" id="PF00151">
    <property type="entry name" value="Lipase"/>
    <property type="match status" value="2"/>
</dbReference>
<dbReference type="GO" id="GO:0046872">
    <property type="term" value="F:metal ion binding"/>
    <property type="evidence" value="ECO:0007669"/>
    <property type="project" value="UniProtKB-KW"/>
</dbReference>
<feature type="binding site" evidence="5">
    <location>
        <position position="174"/>
    </location>
    <ligand>
        <name>Ca(2+)</name>
        <dbReference type="ChEBI" id="CHEBI:29108"/>
    </ligand>
</feature>
<organism evidence="8 9">
    <name type="scientific">Sinocyclocheilus anshuiensis</name>
    <dbReference type="NCBI Taxonomy" id="1608454"/>
    <lineage>
        <taxon>Eukaryota</taxon>
        <taxon>Metazoa</taxon>
        <taxon>Chordata</taxon>
        <taxon>Craniata</taxon>
        <taxon>Vertebrata</taxon>
        <taxon>Euteleostomi</taxon>
        <taxon>Actinopterygii</taxon>
        <taxon>Neopterygii</taxon>
        <taxon>Teleostei</taxon>
        <taxon>Ostariophysi</taxon>
        <taxon>Cypriniformes</taxon>
        <taxon>Cyprinidae</taxon>
        <taxon>Cyprininae</taxon>
        <taxon>Sinocyclocheilus</taxon>
    </lineage>
</organism>